<reference evidence="1 2" key="1">
    <citation type="journal article" date="2023" name="Mol. Biol. Evol.">
        <title>Genomics of Secondarily Temperate Adaptation in the Only Non-Antarctic Icefish.</title>
        <authorList>
            <person name="Rivera-Colon A.G."/>
            <person name="Rayamajhi N."/>
            <person name="Minhas B.F."/>
            <person name="Madrigal G."/>
            <person name="Bilyk K.T."/>
            <person name="Yoon V."/>
            <person name="Hune M."/>
            <person name="Gregory S."/>
            <person name="Cheng C.H.C."/>
            <person name="Catchen J.M."/>
        </authorList>
    </citation>
    <scope>NUCLEOTIDE SEQUENCE [LARGE SCALE GENOMIC DNA]</scope>
    <source>
        <strain evidence="1">JC2023a</strain>
    </source>
</reference>
<sequence length="83" mass="9502">MEDTRAGLIPRSPQSGIQRLIDRILKRFLSTAHFDKAPAKQFSTCISAYSAELHAKRMPLWKQGEGGYQENEQRVHGYRRAIS</sequence>
<evidence type="ECO:0000313" key="1">
    <source>
        <dbReference type="EMBL" id="KAK5910420.1"/>
    </source>
</evidence>
<gene>
    <name evidence="1" type="ORF">CesoFtcFv8_004255</name>
</gene>
<proteinExistence type="predicted"/>
<comment type="caution">
    <text evidence="1">The sequence shown here is derived from an EMBL/GenBank/DDBJ whole genome shotgun (WGS) entry which is preliminary data.</text>
</comment>
<name>A0AAN8CWI2_9TELE</name>
<accession>A0AAN8CWI2</accession>
<organism evidence="1 2">
    <name type="scientific">Champsocephalus esox</name>
    <name type="common">pike icefish</name>
    <dbReference type="NCBI Taxonomy" id="159716"/>
    <lineage>
        <taxon>Eukaryota</taxon>
        <taxon>Metazoa</taxon>
        <taxon>Chordata</taxon>
        <taxon>Craniata</taxon>
        <taxon>Vertebrata</taxon>
        <taxon>Euteleostomi</taxon>
        <taxon>Actinopterygii</taxon>
        <taxon>Neopterygii</taxon>
        <taxon>Teleostei</taxon>
        <taxon>Neoteleostei</taxon>
        <taxon>Acanthomorphata</taxon>
        <taxon>Eupercaria</taxon>
        <taxon>Perciformes</taxon>
        <taxon>Notothenioidei</taxon>
        <taxon>Channichthyidae</taxon>
        <taxon>Champsocephalus</taxon>
    </lineage>
</organism>
<evidence type="ECO:0000313" key="2">
    <source>
        <dbReference type="Proteomes" id="UP001335648"/>
    </source>
</evidence>
<keyword evidence="2" id="KW-1185">Reference proteome</keyword>
<protein>
    <submittedName>
        <fullName evidence="1">Uncharacterized protein</fullName>
    </submittedName>
</protein>
<dbReference type="EMBL" id="JAULUE010002048">
    <property type="protein sequence ID" value="KAK5910420.1"/>
    <property type="molecule type" value="Genomic_DNA"/>
</dbReference>
<dbReference type="AlphaFoldDB" id="A0AAN8CWI2"/>
<dbReference type="Proteomes" id="UP001335648">
    <property type="component" value="Unassembled WGS sequence"/>
</dbReference>